<name>A0A1H7NNX7_9SPHI</name>
<dbReference type="GO" id="GO:0016757">
    <property type="term" value="F:glycosyltransferase activity"/>
    <property type="evidence" value="ECO:0007669"/>
    <property type="project" value="InterPro"/>
</dbReference>
<proteinExistence type="predicted"/>
<keyword evidence="4" id="KW-1185">Reference proteome</keyword>
<gene>
    <name evidence="3" type="ORF">SAMN05421740_10451</name>
</gene>
<dbReference type="OrthoDB" id="9787111at2"/>
<sequence>MKVSKKINLLIIGSSQGVYGGIEAFMIAIADAASTWNEFNVKLCYKLVSNVEPSEQLISMADQACRELHFINKGSKNLLPLIKWADVIHGQNASPDIILPAYALKKRIYLTIHNRRFKSKFSLRQIIWNMTIRLANERWYNSNYVWNTWESKRKRKNSQCVPTVCKLPIQYVIPEKRKGFVFIGRWIKNKGIEEIVEAYARLNTNDNTWPLTIVGDGPIRQKIITLIKKHNLLNKINLPGFMNEDDKNILLASSKWLLAPANTKEDLGLTPIEARSVGVPAIVSNDGGLPEAGGPAAMIVNPGDVDDLCRKMESAINMHEETYKHHAQLARESLKSFLKPIKFYREKFLKANKRLL</sequence>
<dbReference type="PANTHER" id="PTHR46401:SF2">
    <property type="entry name" value="GLYCOSYLTRANSFERASE WBBK-RELATED"/>
    <property type="match status" value="1"/>
</dbReference>
<dbReference type="GO" id="GO:0009103">
    <property type="term" value="P:lipopolysaccharide biosynthetic process"/>
    <property type="evidence" value="ECO:0007669"/>
    <property type="project" value="TreeGrafter"/>
</dbReference>
<dbReference type="AlphaFoldDB" id="A0A1H7NNX7"/>
<accession>A0A1H7NNX7</accession>
<protein>
    <submittedName>
        <fullName evidence="3">Glycosyltransferase involved in cell wall bisynthesis</fullName>
    </submittedName>
</protein>
<evidence type="ECO:0000259" key="2">
    <source>
        <dbReference type="Pfam" id="PF00534"/>
    </source>
</evidence>
<dbReference type="STRING" id="332977.SAMN05421740_10451"/>
<dbReference type="Gene3D" id="3.40.50.2000">
    <property type="entry name" value="Glycogen Phosphorylase B"/>
    <property type="match status" value="2"/>
</dbReference>
<evidence type="ECO:0000256" key="1">
    <source>
        <dbReference type="ARBA" id="ARBA00022679"/>
    </source>
</evidence>
<dbReference type="EMBL" id="FNZR01000004">
    <property type="protein sequence ID" value="SEL25044.1"/>
    <property type="molecule type" value="Genomic_DNA"/>
</dbReference>
<evidence type="ECO:0000313" key="3">
    <source>
        <dbReference type="EMBL" id="SEL25044.1"/>
    </source>
</evidence>
<organism evidence="3 4">
    <name type="scientific">Parapedobacter koreensis</name>
    <dbReference type="NCBI Taxonomy" id="332977"/>
    <lineage>
        <taxon>Bacteria</taxon>
        <taxon>Pseudomonadati</taxon>
        <taxon>Bacteroidota</taxon>
        <taxon>Sphingobacteriia</taxon>
        <taxon>Sphingobacteriales</taxon>
        <taxon>Sphingobacteriaceae</taxon>
        <taxon>Parapedobacter</taxon>
    </lineage>
</organism>
<dbReference type="Pfam" id="PF00534">
    <property type="entry name" value="Glycos_transf_1"/>
    <property type="match status" value="1"/>
</dbReference>
<dbReference type="CDD" id="cd03801">
    <property type="entry name" value="GT4_PimA-like"/>
    <property type="match status" value="1"/>
</dbReference>
<keyword evidence="1 3" id="KW-0808">Transferase</keyword>
<evidence type="ECO:0000313" key="4">
    <source>
        <dbReference type="Proteomes" id="UP000198916"/>
    </source>
</evidence>
<dbReference type="Proteomes" id="UP000198916">
    <property type="component" value="Unassembled WGS sequence"/>
</dbReference>
<dbReference type="RefSeq" id="WP_090605541.1">
    <property type="nucleotide sequence ID" value="NZ_FNZR01000004.1"/>
</dbReference>
<reference evidence="4" key="1">
    <citation type="submission" date="2016-10" db="EMBL/GenBank/DDBJ databases">
        <authorList>
            <person name="Varghese N."/>
            <person name="Submissions S."/>
        </authorList>
    </citation>
    <scope>NUCLEOTIDE SEQUENCE [LARGE SCALE GENOMIC DNA]</scope>
    <source>
        <strain evidence="4">Jip14</strain>
    </source>
</reference>
<dbReference type="PANTHER" id="PTHR46401">
    <property type="entry name" value="GLYCOSYLTRANSFERASE WBBK-RELATED"/>
    <property type="match status" value="1"/>
</dbReference>
<dbReference type="SUPFAM" id="SSF53756">
    <property type="entry name" value="UDP-Glycosyltransferase/glycogen phosphorylase"/>
    <property type="match status" value="1"/>
</dbReference>
<dbReference type="InterPro" id="IPR001296">
    <property type="entry name" value="Glyco_trans_1"/>
</dbReference>
<feature type="domain" description="Glycosyl transferase family 1" evidence="2">
    <location>
        <begin position="170"/>
        <end position="325"/>
    </location>
</feature>